<evidence type="ECO:0000313" key="2">
    <source>
        <dbReference type="EMBL" id="KAJ5214989.1"/>
    </source>
</evidence>
<organism evidence="2 3">
    <name type="scientific">Penicillium chermesinum</name>
    <dbReference type="NCBI Taxonomy" id="63820"/>
    <lineage>
        <taxon>Eukaryota</taxon>
        <taxon>Fungi</taxon>
        <taxon>Dikarya</taxon>
        <taxon>Ascomycota</taxon>
        <taxon>Pezizomycotina</taxon>
        <taxon>Eurotiomycetes</taxon>
        <taxon>Eurotiomycetidae</taxon>
        <taxon>Eurotiales</taxon>
        <taxon>Aspergillaceae</taxon>
        <taxon>Penicillium</taxon>
    </lineage>
</organism>
<evidence type="ECO:0000256" key="1">
    <source>
        <dbReference type="SAM" id="MobiDB-lite"/>
    </source>
</evidence>
<sequence length="76" mass="8604">MAIAEDGDRQVLMLQSGSQREKLKGPEELDVRTASIVNGPYLKVVADDNYVIRVDHSSDIMVLSNVDYRIPLSWRE</sequence>
<dbReference type="GeneID" id="83207267"/>
<proteinExistence type="predicted"/>
<protein>
    <submittedName>
        <fullName evidence="2">Uncharacterized protein</fullName>
    </submittedName>
</protein>
<feature type="region of interest" description="Disordered" evidence="1">
    <location>
        <begin position="1"/>
        <end position="25"/>
    </location>
</feature>
<name>A0A9W9N9I0_9EURO</name>
<accession>A0A9W9N9I0</accession>
<dbReference type="EMBL" id="JAPQKS010000009">
    <property type="protein sequence ID" value="KAJ5214989.1"/>
    <property type="molecule type" value="Genomic_DNA"/>
</dbReference>
<reference evidence="2" key="1">
    <citation type="submission" date="2022-11" db="EMBL/GenBank/DDBJ databases">
        <authorList>
            <person name="Petersen C."/>
        </authorList>
    </citation>
    <scope>NUCLEOTIDE SEQUENCE</scope>
    <source>
        <strain evidence="2">IBT 19713</strain>
    </source>
</reference>
<keyword evidence="3" id="KW-1185">Reference proteome</keyword>
<dbReference type="OrthoDB" id="438641at2759"/>
<dbReference type="RefSeq" id="XP_058325486.1">
    <property type="nucleotide sequence ID" value="XM_058479963.1"/>
</dbReference>
<gene>
    <name evidence="2" type="ORF">N7468_010668</name>
</gene>
<dbReference type="AlphaFoldDB" id="A0A9W9N9I0"/>
<reference evidence="2" key="2">
    <citation type="journal article" date="2023" name="IMA Fungus">
        <title>Comparative genomic study of the Penicillium genus elucidates a diverse pangenome and 15 lateral gene transfer events.</title>
        <authorList>
            <person name="Petersen C."/>
            <person name="Sorensen T."/>
            <person name="Nielsen M.R."/>
            <person name="Sondergaard T.E."/>
            <person name="Sorensen J.L."/>
            <person name="Fitzpatrick D.A."/>
            <person name="Frisvad J.C."/>
            <person name="Nielsen K.L."/>
        </authorList>
    </citation>
    <scope>NUCLEOTIDE SEQUENCE</scope>
    <source>
        <strain evidence="2">IBT 19713</strain>
    </source>
</reference>
<dbReference type="Proteomes" id="UP001150941">
    <property type="component" value="Unassembled WGS sequence"/>
</dbReference>
<comment type="caution">
    <text evidence="2">The sequence shown here is derived from an EMBL/GenBank/DDBJ whole genome shotgun (WGS) entry which is preliminary data.</text>
</comment>
<evidence type="ECO:0000313" key="3">
    <source>
        <dbReference type="Proteomes" id="UP001150941"/>
    </source>
</evidence>